<comment type="caution">
    <text evidence="2">The sequence shown here is derived from an EMBL/GenBank/DDBJ whole genome shotgun (WGS) entry which is preliminary data.</text>
</comment>
<organism evidence="2 3">
    <name type="scientific">Nannochloropsis gaditana</name>
    <dbReference type="NCBI Taxonomy" id="72520"/>
    <lineage>
        <taxon>Eukaryota</taxon>
        <taxon>Sar</taxon>
        <taxon>Stramenopiles</taxon>
        <taxon>Ochrophyta</taxon>
        <taxon>Eustigmatophyceae</taxon>
        <taxon>Eustigmatales</taxon>
        <taxon>Monodopsidaceae</taxon>
        <taxon>Nannochloropsis</taxon>
    </lineage>
</organism>
<dbReference type="OrthoDB" id="424465at2759"/>
<dbReference type="Proteomes" id="UP000019335">
    <property type="component" value="Chromosome 9"/>
</dbReference>
<evidence type="ECO:0000313" key="3">
    <source>
        <dbReference type="Proteomes" id="UP000019335"/>
    </source>
</evidence>
<reference evidence="2 3" key="1">
    <citation type="journal article" date="2014" name="Mol. Plant">
        <title>Chromosome Scale Genome Assembly and Transcriptome Profiling of Nannochloropsis gaditana in Nitrogen Depletion.</title>
        <authorList>
            <person name="Corteggiani Carpinelli E."/>
            <person name="Telatin A."/>
            <person name="Vitulo N."/>
            <person name="Forcato C."/>
            <person name="D'Angelo M."/>
            <person name="Schiavon R."/>
            <person name="Vezzi A."/>
            <person name="Giacometti G.M."/>
            <person name="Morosinotto T."/>
            <person name="Valle G."/>
        </authorList>
    </citation>
    <scope>NUCLEOTIDE SEQUENCE [LARGE SCALE GENOMIC DNA]</scope>
    <source>
        <strain evidence="2 3">B-31</strain>
    </source>
</reference>
<evidence type="ECO:0008006" key="4">
    <source>
        <dbReference type="Google" id="ProtNLM"/>
    </source>
</evidence>
<evidence type="ECO:0000256" key="1">
    <source>
        <dbReference type="SAM" id="MobiDB-lite"/>
    </source>
</evidence>
<dbReference type="EMBL" id="AZIL01000778">
    <property type="protein sequence ID" value="EWM26032.1"/>
    <property type="molecule type" value="Genomic_DNA"/>
</dbReference>
<feature type="region of interest" description="Disordered" evidence="1">
    <location>
        <begin position="22"/>
        <end position="66"/>
    </location>
</feature>
<proteinExistence type="predicted"/>
<protein>
    <recommendedName>
        <fullName evidence="4">F-box domain-containing protein</fullName>
    </recommendedName>
</protein>
<keyword evidence="3" id="KW-1185">Reference proteome</keyword>
<gene>
    <name evidence="2" type="ORF">Naga_101534g1</name>
</gene>
<sequence>MNAPLHDHSALTLAGRAAHSAVIVTGSRNEPPFSPLTGSSSATSQPPPLPRPSPQKKSTPTDKRKIVTSVDSVEPLRKKTIATAGVKRGRHPYGVRPLGNYWTEGMPDDIERRQKGLGLRAFATLADDVLVHSVLFVLDAVTLSRLSRCSRAWYVYSHAYTDVWKALVLGKLAEG</sequence>
<accession>W7TJ11</accession>
<name>W7TJ11_9STRA</name>
<evidence type="ECO:0000313" key="2">
    <source>
        <dbReference type="EMBL" id="EWM26032.1"/>
    </source>
</evidence>
<dbReference type="AlphaFoldDB" id="W7TJ11"/>